<feature type="transmembrane region" description="Helical" evidence="1">
    <location>
        <begin position="379"/>
        <end position="399"/>
    </location>
</feature>
<dbReference type="Proteomes" id="UP000814172">
    <property type="component" value="Unassembled WGS sequence"/>
</dbReference>
<sequence>MDFRLSIALCAVLAVLATLSIYPFIATADGLARIATAVSSEDGFTVLPPMQSYFMKASIWLVGGVGLYTLLQVFTFYAATVIAYKILLKDLPPAVSFFASTLTILTPLFFVFPTILTDSAIVFTCIAIIGAMISSIEPMKLNKTACVLALTFTLCVLFGMRLNAIAVAPVVLVLVYFFARSFKWHALAAVIFSTGLITHINSDLRDSSRPEALGMAWEIVAVAKNNPNDEWLKHSLDFCGSTEGAIEKYSDRYLNAIFWDGSPPLPVTCITSVVSSSMVKAVYFSMIKSRPLDWAAVKLSIWARVYGLSAPLENIRRGIHDVDAKTIEWGGRNTTQQASMRAYFFNGADNLDALAYRPFVSVLLSMLCFVFIFDKKIFPGFFCAWAIANAYYAGFLISAQSMEFRYFAPTFYVNFIIIVSLLAYASAMVLRLLFKRKSELPDNT</sequence>
<feature type="transmembrane region" description="Helical" evidence="1">
    <location>
        <begin position="148"/>
        <end position="178"/>
    </location>
</feature>
<organism evidence="2 3">
    <name type="scientific">Pseudomonas proteolytica</name>
    <dbReference type="NCBI Taxonomy" id="219574"/>
    <lineage>
        <taxon>Bacteria</taxon>
        <taxon>Pseudomonadati</taxon>
        <taxon>Pseudomonadota</taxon>
        <taxon>Gammaproteobacteria</taxon>
        <taxon>Pseudomonadales</taxon>
        <taxon>Pseudomonadaceae</taxon>
        <taxon>Pseudomonas</taxon>
    </lineage>
</organism>
<evidence type="ECO:0000313" key="2">
    <source>
        <dbReference type="EMBL" id="MCF5057517.1"/>
    </source>
</evidence>
<name>A0AAW5A0Z1_9PSED</name>
<keyword evidence="1" id="KW-1133">Transmembrane helix</keyword>
<dbReference type="EMBL" id="WKEW01000028">
    <property type="protein sequence ID" value="MCF5057517.1"/>
    <property type="molecule type" value="Genomic_DNA"/>
</dbReference>
<keyword evidence="1" id="KW-0472">Membrane</keyword>
<reference evidence="2 3" key="1">
    <citation type="submission" date="2019-11" db="EMBL/GenBank/DDBJ databases">
        <title>Epiphytic Pseudomonas syringae from cherry orchards.</title>
        <authorList>
            <person name="Hulin M.T."/>
        </authorList>
    </citation>
    <scope>NUCLEOTIDE SEQUENCE [LARGE SCALE GENOMIC DNA]</scope>
    <source>
        <strain evidence="2 3">PA-6-9F</strain>
    </source>
</reference>
<evidence type="ECO:0000313" key="3">
    <source>
        <dbReference type="Proteomes" id="UP000814172"/>
    </source>
</evidence>
<dbReference type="AlphaFoldDB" id="A0AAW5A0Z1"/>
<evidence type="ECO:0008006" key="4">
    <source>
        <dbReference type="Google" id="ProtNLM"/>
    </source>
</evidence>
<dbReference type="RefSeq" id="WP_236299544.1">
    <property type="nucleotide sequence ID" value="NZ_WKEB01000067.1"/>
</dbReference>
<feature type="transmembrane region" description="Helical" evidence="1">
    <location>
        <begin position="119"/>
        <end position="136"/>
    </location>
</feature>
<proteinExistence type="predicted"/>
<feature type="transmembrane region" description="Helical" evidence="1">
    <location>
        <begin position="94"/>
        <end position="113"/>
    </location>
</feature>
<keyword evidence="1" id="KW-0812">Transmembrane</keyword>
<feature type="transmembrane region" description="Helical" evidence="1">
    <location>
        <begin position="354"/>
        <end position="373"/>
    </location>
</feature>
<gene>
    <name evidence="2" type="ORF">GIW75_11190</name>
</gene>
<protein>
    <recommendedName>
        <fullName evidence="4">Glycosyltransferase family 39 protein</fullName>
    </recommendedName>
</protein>
<comment type="caution">
    <text evidence="2">The sequence shown here is derived from an EMBL/GenBank/DDBJ whole genome shotgun (WGS) entry which is preliminary data.</text>
</comment>
<keyword evidence="3" id="KW-1185">Reference proteome</keyword>
<evidence type="ECO:0000256" key="1">
    <source>
        <dbReference type="SAM" id="Phobius"/>
    </source>
</evidence>
<accession>A0AAW5A0Z1</accession>
<feature type="transmembrane region" description="Helical" evidence="1">
    <location>
        <begin position="58"/>
        <end position="82"/>
    </location>
</feature>
<feature type="transmembrane region" description="Helical" evidence="1">
    <location>
        <begin position="411"/>
        <end position="434"/>
    </location>
</feature>